<evidence type="ECO:0000313" key="1">
    <source>
        <dbReference type="EMBL" id="AXC11980.1"/>
    </source>
</evidence>
<reference evidence="1 2" key="1">
    <citation type="journal article" date="2018" name="Front. Microbiol.">
        <title>Hydrolytic Capabilities as a Key to Environmental Success: Chitinolytic and Cellulolytic Acidobacteria From Acidic Sub-arctic Soils and Boreal Peatlands.</title>
        <authorList>
            <person name="Belova S.E."/>
            <person name="Ravin N.V."/>
            <person name="Pankratov T.A."/>
            <person name="Rakitin A.L."/>
            <person name="Ivanova A.A."/>
            <person name="Beletsky A.V."/>
            <person name="Mardanov A.V."/>
            <person name="Sinninghe Damste J.S."/>
            <person name="Dedysh S.N."/>
        </authorList>
    </citation>
    <scope>NUCLEOTIDE SEQUENCE [LARGE SCALE GENOMIC DNA]</scope>
    <source>
        <strain evidence="1 2">SBC82</strain>
    </source>
</reference>
<evidence type="ECO:0000313" key="2">
    <source>
        <dbReference type="Proteomes" id="UP000253606"/>
    </source>
</evidence>
<proteinExistence type="predicted"/>
<keyword evidence="2" id="KW-1185">Reference proteome</keyword>
<dbReference type="EMBL" id="CP030840">
    <property type="protein sequence ID" value="AXC11980.1"/>
    <property type="molecule type" value="Genomic_DNA"/>
</dbReference>
<accession>A0A2Z5FZ35</accession>
<dbReference type="Proteomes" id="UP000253606">
    <property type="component" value="Chromosome"/>
</dbReference>
<name>A0A2Z5FZ35_9BACT</name>
<protein>
    <submittedName>
        <fullName evidence="1">Uncharacterized protein</fullName>
    </submittedName>
</protein>
<dbReference type="AlphaFoldDB" id="A0A2Z5FZ35"/>
<dbReference type="KEGG" id="abas:ACPOL_2667"/>
<sequence length="58" mass="6877">MFRRIAESFANNLGRLRTPGAIDYPKFCFRRLANELWRISGISMFRMIPFAAHFKVVR</sequence>
<organism evidence="1 2">
    <name type="scientific">Acidisarcina polymorpha</name>
    <dbReference type="NCBI Taxonomy" id="2211140"/>
    <lineage>
        <taxon>Bacteria</taxon>
        <taxon>Pseudomonadati</taxon>
        <taxon>Acidobacteriota</taxon>
        <taxon>Terriglobia</taxon>
        <taxon>Terriglobales</taxon>
        <taxon>Acidobacteriaceae</taxon>
        <taxon>Acidisarcina</taxon>
    </lineage>
</organism>
<gene>
    <name evidence="1" type="ORF">ACPOL_2667</name>
</gene>